<feature type="transmembrane region" description="Helical" evidence="1">
    <location>
        <begin position="116"/>
        <end position="149"/>
    </location>
</feature>
<keyword evidence="1" id="KW-1133">Transmembrane helix</keyword>
<feature type="transmembrane region" description="Helical" evidence="1">
    <location>
        <begin position="161"/>
        <end position="178"/>
    </location>
</feature>
<protein>
    <submittedName>
        <fullName evidence="3">Sensor protein CitS</fullName>
        <ecNumber evidence="3">2.7.13.3</ecNumber>
    </submittedName>
</protein>
<evidence type="ECO:0000256" key="1">
    <source>
        <dbReference type="SAM" id="Phobius"/>
    </source>
</evidence>
<dbReference type="PANTHER" id="PTHR40448:SF1">
    <property type="entry name" value="TWO-COMPONENT SENSOR HISTIDINE KINASE"/>
    <property type="match status" value="1"/>
</dbReference>
<dbReference type="InterPro" id="IPR036890">
    <property type="entry name" value="HATPase_C_sf"/>
</dbReference>
<feature type="transmembrane region" description="Helical" evidence="1">
    <location>
        <begin position="184"/>
        <end position="206"/>
    </location>
</feature>
<dbReference type="Pfam" id="PF14501">
    <property type="entry name" value="HATPase_c_5"/>
    <property type="match status" value="1"/>
</dbReference>
<sequence>MSMNYVYFILIGLPLILSYPLIDRQLKHKHSKFYLILIISTLLHVISFILGYFDLDLLYAFFILAYPIFFYSYYRFFCRYDHYFAILYSLFIYLAFETTDTFLSVILSSITGDYIATYYSIFFVTLISILSIVIITRIISILEVNLLYFKERVFKKFVKQLIVSYLILTLVLNASHWISDIAHFNSFGSMVATICFLIFIGTMVQMKTVRDRYEKKMELKQKRFEQRQMEQYMNKIQGLYLELKGFRHDFGNIITSLNLAIEEENIEDIKRIQRDVLEECYGQLQKEEYTGFDLGNIRDSALRSILSRGWIYAEEMGVKLTFETEDIIEKVPMRLLDLVRTVGILVNNAIEAAKMSQEKEVQIAVFNMPNGVHLIIKNSVSDEPINWNKLYEKGFSTKGDRRGMGLAIVKELIGEYAAIFLETELINGKFTQSLVIGEKGR</sequence>
<keyword evidence="1" id="KW-0812">Transmembrane</keyword>
<feature type="transmembrane region" description="Helical" evidence="1">
    <location>
        <begin position="34"/>
        <end position="51"/>
    </location>
</feature>
<keyword evidence="1" id="KW-0472">Membrane</keyword>
<dbReference type="EMBL" id="CACRUL010000018">
    <property type="protein sequence ID" value="VYU25993.1"/>
    <property type="molecule type" value="Genomic_DNA"/>
</dbReference>
<feature type="transmembrane region" description="Helical" evidence="1">
    <location>
        <begin position="6"/>
        <end position="22"/>
    </location>
</feature>
<feature type="domain" description="Sensor histidine kinase NatK-like C-terminal" evidence="2">
    <location>
        <begin position="333"/>
        <end position="436"/>
    </location>
</feature>
<dbReference type="Gene3D" id="3.30.565.10">
    <property type="entry name" value="Histidine kinase-like ATPase, C-terminal domain"/>
    <property type="match status" value="1"/>
</dbReference>
<dbReference type="AlphaFoldDB" id="A0A6N3DK26"/>
<dbReference type="InterPro" id="IPR032834">
    <property type="entry name" value="NatK-like_C"/>
</dbReference>
<accession>A0A6N3DK26</accession>
<proteinExistence type="predicted"/>
<gene>
    <name evidence="3" type="primary">citS</name>
    <name evidence="3" type="ORF">SRLFYP117_01451</name>
</gene>
<feature type="transmembrane region" description="Helical" evidence="1">
    <location>
        <begin position="86"/>
        <end position="110"/>
    </location>
</feature>
<organism evidence="3">
    <name type="scientific">Streptococcus oralis</name>
    <dbReference type="NCBI Taxonomy" id="1303"/>
    <lineage>
        <taxon>Bacteria</taxon>
        <taxon>Bacillati</taxon>
        <taxon>Bacillota</taxon>
        <taxon>Bacilli</taxon>
        <taxon>Lactobacillales</taxon>
        <taxon>Streptococcaceae</taxon>
        <taxon>Streptococcus</taxon>
    </lineage>
</organism>
<dbReference type="GO" id="GO:0004673">
    <property type="term" value="F:protein histidine kinase activity"/>
    <property type="evidence" value="ECO:0007669"/>
    <property type="project" value="UniProtKB-EC"/>
</dbReference>
<dbReference type="PANTHER" id="PTHR40448">
    <property type="entry name" value="TWO-COMPONENT SENSOR HISTIDINE KINASE"/>
    <property type="match status" value="1"/>
</dbReference>
<dbReference type="GO" id="GO:0042802">
    <property type="term" value="F:identical protein binding"/>
    <property type="evidence" value="ECO:0007669"/>
    <property type="project" value="TreeGrafter"/>
</dbReference>
<dbReference type="SUPFAM" id="SSF55874">
    <property type="entry name" value="ATPase domain of HSP90 chaperone/DNA topoisomerase II/histidine kinase"/>
    <property type="match status" value="1"/>
</dbReference>
<dbReference type="RefSeq" id="WP_239665201.1">
    <property type="nucleotide sequence ID" value="NZ_CACRUL010000018.1"/>
</dbReference>
<reference evidence="3" key="1">
    <citation type="submission" date="2019-11" db="EMBL/GenBank/DDBJ databases">
        <authorList>
            <person name="Feng L."/>
        </authorList>
    </citation>
    <scope>NUCLEOTIDE SEQUENCE</scope>
    <source>
        <strain evidence="3">SrubneriLFYP117</strain>
    </source>
</reference>
<dbReference type="EC" id="2.7.13.3" evidence="3"/>
<name>A0A6N3DK26_STROR</name>
<keyword evidence="3" id="KW-0808">Transferase</keyword>
<evidence type="ECO:0000259" key="2">
    <source>
        <dbReference type="Pfam" id="PF14501"/>
    </source>
</evidence>
<feature type="transmembrane region" description="Helical" evidence="1">
    <location>
        <begin position="57"/>
        <end position="74"/>
    </location>
</feature>
<evidence type="ECO:0000313" key="3">
    <source>
        <dbReference type="EMBL" id="VYU25993.1"/>
    </source>
</evidence>